<evidence type="ECO:0000313" key="2">
    <source>
        <dbReference type="EMBL" id="MBB5874603.1"/>
    </source>
</evidence>
<dbReference type="Gene3D" id="3.40.50.1240">
    <property type="entry name" value="Phosphoglycerate mutase-like"/>
    <property type="match status" value="1"/>
</dbReference>
<name>A0A841C634_9ACTN</name>
<comment type="caution">
    <text evidence="2">The sequence shown here is derived from an EMBL/GenBank/DDBJ whole genome shotgun (WGS) entry which is preliminary data.</text>
</comment>
<dbReference type="InterPro" id="IPR013078">
    <property type="entry name" value="His_Pase_superF_clade-1"/>
</dbReference>
<dbReference type="SUPFAM" id="SSF53254">
    <property type="entry name" value="Phosphoglycerate mutase-like"/>
    <property type="match status" value="1"/>
</dbReference>
<evidence type="ECO:0000256" key="1">
    <source>
        <dbReference type="SAM" id="MobiDB-lite"/>
    </source>
</evidence>
<dbReference type="AlphaFoldDB" id="A0A841C634"/>
<keyword evidence="3" id="KW-1185">Reference proteome</keyword>
<dbReference type="Proteomes" id="UP000587527">
    <property type="component" value="Unassembled WGS sequence"/>
</dbReference>
<gene>
    <name evidence="2" type="ORF">F4553_008037</name>
</gene>
<protein>
    <submittedName>
        <fullName evidence="2">Broad specificity phosphatase PhoE</fullName>
    </submittedName>
</protein>
<reference evidence="2 3" key="1">
    <citation type="submission" date="2020-08" db="EMBL/GenBank/DDBJ databases">
        <title>Sequencing the genomes of 1000 actinobacteria strains.</title>
        <authorList>
            <person name="Klenk H.-P."/>
        </authorList>
    </citation>
    <scope>NUCLEOTIDE SEQUENCE [LARGE SCALE GENOMIC DNA]</scope>
    <source>
        <strain evidence="2 3">DSM 45362</strain>
    </source>
</reference>
<dbReference type="EMBL" id="JACHMN010000003">
    <property type="protein sequence ID" value="MBB5874603.1"/>
    <property type="molecule type" value="Genomic_DNA"/>
</dbReference>
<dbReference type="InterPro" id="IPR029033">
    <property type="entry name" value="His_PPase_superfam"/>
</dbReference>
<dbReference type="Pfam" id="PF00300">
    <property type="entry name" value="His_Phos_1"/>
    <property type="match status" value="1"/>
</dbReference>
<evidence type="ECO:0000313" key="3">
    <source>
        <dbReference type="Proteomes" id="UP000587527"/>
    </source>
</evidence>
<proteinExistence type="predicted"/>
<feature type="region of interest" description="Disordered" evidence="1">
    <location>
        <begin position="47"/>
        <end position="67"/>
    </location>
</feature>
<organism evidence="2 3">
    <name type="scientific">Allocatelliglobosispora scoriae</name>
    <dbReference type="NCBI Taxonomy" id="643052"/>
    <lineage>
        <taxon>Bacteria</taxon>
        <taxon>Bacillati</taxon>
        <taxon>Actinomycetota</taxon>
        <taxon>Actinomycetes</taxon>
        <taxon>Micromonosporales</taxon>
        <taxon>Micromonosporaceae</taxon>
        <taxon>Allocatelliglobosispora</taxon>
    </lineage>
</organism>
<dbReference type="RefSeq" id="WP_184846847.1">
    <property type="nucleotide sequence ID" value="NZ_JACHMN010000003.1"/>
</dbReference>
<sequence length="158" mass="16967">MLIVVRHALPACGPEAPPEEWELCYEGQAGAASLTRRLPKNALLVSSTEPKARQTLEPSAPGHPRHALRRGVAARESFGGNFRELRYAYVSGTDHQGWEPRSEVVARFTDTIAQCLDRANGRPLVVASHGMALTTWLTAAVGLPDPAGSGRACGCLTR</sequence>
<accession>A0A841C634</accession>